<reference evidence="2" key="1">
    <citation type="submission" date="2016-05" db="EMBL/GenBank/DDBJ databases">
        <authorList>
            <person name="Naeem Raeece"/>
        </authorList>
    </citation>
    <scope>NUCLEOTIDE SEQUENCE [LARGE SCALE GENOMIC DNA]</scope>
</reference>
<dbReference type="EMBL" id="FLQU01000288">
    <property type="protein sequence ID" value="SBS83566.1"/>
    <property type="molecule type" value="Genomic_DNA"/>
</dbReference>
<gene>
    <name evidence="1" type="ORF">POVCU2_0021680</name>
</gene>
<evidence type="ECO:0000313" key="2">
    <source>
        <dbReference type="Proteomes" id="UP000078560"/>
    </source>
</evidence>
<accession>A0A1A8VSW5</accession>
<sequence>MEIICNPSNSLKKAEGGGVFLNMGTNPFLRMDCQGMEKLKEKTPKELQHNVVERDMTGRDKTRRYGERIILNGIAEYPRVFRLRWSLFKTDQLAK</sequence>
<dbReference type="AlphaFoldDB" id="A0A1A8VSW5"/>
<name>A0A1A8VSW5_PLAOA</name>
<protein>
    <submittedName>
        <fullName evidence="1">Uncharacterized protein</fullName>
    </submittedName>
</protein>
<dbReference type="Proteomes" id="UP000078560">
    <property type="component" value="Unassembled WGS sequence"/>
</dbReference>
<organism evidence="1 2">
    <name type="scientific">Plasmodium ovale curtisi</name>
    <dbReference type="NCBI Taxonomy" id="864141"/>
    <lineage>
        <taxon>Eukaryota</taxon>
        <taxon>Sar</taxon>
        <taxon>Alveolata</taxon>
        <taxon>Apicomplexa</taxon>
        <taxon>Aconoidasida</taxon>
        <taxon>Haemosporida</taxon>
        <taxon>Plasmodiidae</taxon>
        <taxon>Plasmodium</taxon>
        <taxon>Plasmodium (Plasmodium)</taxon>
    </lineage>
</organism>
<proteinExistence type="predicted"/>
<evidence type="ECO:0000313" key="1">
    <source>
        <dbReference type="EMBL" id="SBS83566.1"/>
    </source>
</evidence>